<protein>
    <submittedName>
        <fullName evidence="2">Uncharacterized protein</fullName>
    </submittedName>
</protein>
<evidence type="ECO:0000313" key="2">
    <source>
        <dbReference type="EMBL" id="TMW58266.1"/>
    </source>
</evidence>
<dbReference type="AlphaFoldDB" id="A0A8K1C7U4"/>
<dbReference type="PANTHER" id="PTHR35796:SF3">
    <property type="entry name" value="BHLH DOMAIN-CONTAINING PROTEIN"/>
    <property type="match status" value="1"/>
</dbReference>
<sequence length="408" mass="46482">MRPESEAWAELLVDEDDATLQAALAFVDDIQLVDEQVSASMALYATSLRPDDTLTSENHSTRKRPPSHCVREELIYLRGTVKDLENQLEKLLHGDPELEATDEMWKRVAARQNKERRRAEQENNRLRTLLEEQIKAGKRLERLLLGHKDNVSPVLSGKRLRTSRFTSPLDNPALERQMMDRLFGMYHETDQILAHPSFQSLSVDRVCSVEVQSGLLWPQFVATETRLIPFDFEATGEAMWEISMKCATPARVILQQDVNAEEGTIARLLERSIDLPSGTGQYRVKSVRRRFVETNRIVTASTMAMDALQIGDQLLQGVCVRTQVWFVLEPAHRAGVQRPASILRMYYLAEPEVYDAEMSADAGRTSVGVLSNVVLNSIQFRTDQNYQMLENRLMDRFLGLTLTESTRC</sequence>
<reference evidence="2" key="1">
    <citation type="submission" date="2019-03" db="EMBL/GenBank/DDBJ databases">
        <title>Long read genome sequence of the mycoparasitic Pythium oligandrum ATCC 38472 isolated from sugarbeet rhizosphere.</title>
        <authorList>
            <person name="Gaulin E."/>
        </authorList>
    </citation>
    <scope>NUCLEOTIDE SEQUENCE</scope>
    <source>
        <strain evidence="2">ATCC 38472_TT</strain>
    </source>
</reference>
<keyword evidence="1" id="KW-0175">Coiled coil</keyword>
<organism evidence="2 3">
    <name type="scientific">Pythium oligandrum</name>
    <name type="common">Mycoparasitic fungus</name>
    <dbReference type="NCBI Taxonomy" id="41045"/>
    <lineage>
        <taxon>Eukaryota</taxon>
        <taxon>Sar</taxon>
        <taxon>Stramenopiles</taxon>
        <taxon>Oomycota</taxon>
        <taxon>Peronosporomycetes</taxon>
        <taxon>Pythiales</taxon>
        <taxon>Pythiaceae</taxon>
        <taxon>Pythium</taxon>
    </lineage>
</organism>
<accession>A0A8K1C7U4</accession>
<gene>
    <name evidence="2" type="ORF">Poli38472_011854</name>
</gene>
<comment type="caution">
    <text evidence="2">The sequence shown here is derived from an EMBL/GenBank/DDBJ whole genome shotgun (WGS) entry which is preliminary data.</text>
</comment>
<name>A0A8K1C7U4_PYTOL</name>
<keyword evidence="3" id="KW-1185">Reference proteome</keyword>
<feature type="coiled-coil region" evidence="1">
    <location>
        <begin position="109"/>
        <end position="136"/>
    </location>
</feature>
<dbReference type="PANTHER" id="PTHR35796">
    <property type="entry name" value="HYPOTHETICAL CYTOSOLIC PROTEIN"/>
    <property type="match status" value="1"/>
</dbReference>
<dbReference type="EMBL" id="SPLM01000112">
    <property type="protein sequence ID" value="TMW58266.1"/>
    <property type="molecule type" value="Genomic_DNA"/>
</dbReference>
<proteinExistence type="predicted"/>
<evidence type="ECO:0000256" key="1">
    <source>
        <dbReference type="SAM" id="Coils"/>
    </source>
</evidence>
<evidence type="ECO:0000313" key="3">
    <source>
        <dbReference type="Proteomes" id="UP000794436"/>
    </source>
</evidence>
<dbReference type="Proteomes" id="UP000794436">
    <property type="component" value="Unassembled WGS sequence"/>
</dbReference>